<evidence type="ECO:0000259" key="5">
    <source>
        <dbReference type="Pfam" id="PF07992"/>
    </source>
</evidence>
<evidence type="ECO:0000313" key="7">
    <source>
        <dbReference type="Proteomes" id="UP000218811"/>
    </source>
</evidence>
<comment type="similarity">
    <text evidence="1">Belongs to the FAD-dependent oxidoreductase family.</text>
</comment>
<dbReference type="GO" id="GO:0004174">
    <property type="term" value="F:electron-transferring-flavoprotein dehydrogenase activity"/>
    <property type="evidence" value="ECO:0007669"/>
    <property type="project" value="TreeGrafter"/>
</dbReference>
<evidence type="ECO:0000256" key="4">
    <source>
        <dbReference type="ARBA" id="ARBA00023002"/>
    </source>
</evidence>
<evidence type="ECO:0000256" key="1">
    <source>
        <dbReference type="ARBA" id="ARBA00006442"/>
    </source>
</evidence>
<dbReference type="GO" id="GO:0005737">
    <property type="term" value="C:cytoplasm"/>
    <property type="evidence" value="ECO:0007669"/>
    <property type="project" value="TreeGrafter"/>
</dbReference>
<dbReference type="PRINTS" id="PR00469">
    <property type="entry name" value="PNDRDTASEII"/>
</dbReference>
<protein>
    <submittedName>
        <fullName evidence="6">FAD/NAD(P)-binding domain-containing protein</fullName>
    </submittedName>
</protein>
<name>A0A2H3J1Z5_WOLCO</name>
<dbReference type="STRING" id="742152.A0A2H3J1Z5"/>
<keyword evidence="7" id="KW-1185">Reference proteome</keyword>
<sequence>MWKETHQRQNVVIVGGGHAGALLARSLSASLDPSRFELILVNERPFAIHLLAGARMTASDEGDYEHSALMPYDKLFHNGNGRLVIGRTVAIEEKEPGLGGHVVMQSGDRIPYRALVIACGFSWSGPLDFPYTHEEVHSHIAHWRGVYKQADHIVLVGGGAVGIETAGELRDIYPNKRITIIHADDMLLNATYPEKYRKDVERRVRARRIDLIFSELIDYIPEWGTVGLTTRSGMTLPTADLVVPTFGPRPNSEWIASLGPDVLDLRRLVRVGPTFEVVGHPGVFAIGDITDCNEQKQALKYANHVEVAAPNILSFLESRPQTKKYKGSMEIILIPIGRNRGCAYFDMLWGVTFGDCFVRRLKGKDLVVAATRKDRGL</sequence>
<accession>A0A2H3J1Z5</accession>
<evidence type="ECO:0000313" key="6">
    <source>
        <dbReference type="EMBL" id="PCH36280.1"/>
    </source>
</evidence>
<proteinExistence type="inferred from homology"/>
<keyword evidence="2" id="KW-0285">Flavoprotein</keyword>
<reference evidence="6 7" key="1">
    <citation type="journal article" date="2012" name="Science">
        <title>The Paleozoic origin of enzymatic lignin decomposition reconstructed from 31 fungal genomes.</title>
        <authorList>
            <person name="Floudas D."/>
            <person name="Binder M."/>
            <person name="Riley R."/>
            <person name="Barry K."/>
            <person name="Blanchette R.A."/>
            <person name="Henrissat B."/>
            <person name="Martinez A.T."/>
            <person name="Otillar R."/>
            <person name="Spatafora J.W."/>
            <person name="Yadav J.S."/>
            <person name="Aerts A."/>
            <person name="Benoit I."/>
            <person name="Boyd A."/>
            <person name="Carlson A."/>
            <person name="Copeland A."/>
            <person name="Coutinho P.M."/>
            <person name="de Vries R.P."/>
            <person name="Ferreira P."/>
            <person name="Findley K."/>
            <person name="Foster B."/>
            <person name="Gaskell J."/>
            <person name="Glotzer D."/>
            <person name="Gorecki P."/>
            <person name="Heitman J."/>
            <person name="Hesse C."/>
            <person name="Hori C."/>
            <person name="Igarashi K."/>
            <person name="Jurgens J.A."/>
            <person name="Kallen N."/>
            <person name="Kersten P."/>
            <person name="Kohler A."/>
            <person name="Kuees U."/>
            <person name="Kumar T.K.A."/>
            <person name="Kuo A."/>
            <person name="LaButti K."/>
            <person name="Larrondo L.F."/>
            <person name="Lindquist E."/>
            <person name="Ling A."/>
            <person name="Lombard V."/>
            <person name="Lucas S."/>
            <person name="Lundell T."/>
            <person name="Martin R."/>
            <person name="McLaughlin D.J."/>
            <person name="Morgenstern I."/>
            <person name="Morin E."/>
            <person name="Murat C."/>
            <person name="Nagy L.G."/>
            <person name="Nolan M."/>
            <person name="Ohm R.A."/>
            <person name="Patyshakuliyeva A."/>
            <person name="Rokas A."/>
            <person name="Ruiz-Duenas F.J."/>
            <person name="Sabat G."/>
            <person name="Salamov A."/>
            <person name="Samejima M."/>
            <person name="Schmutz J."/>
            <person name="Slot J.C."/>
            <person name="St John F."/>
            <person name="Stenlid J."/>
            <person name="Sun H."/>
            <person name="Sun S."/>
            <person name="Syed K."/>
            <person name="Tsang A."/>
            <person name="Wiebenga A."/>
            <person name="Young D."/>
            <person name="Pisabarro A."/>
            <person name="Eastwood D.C."/>
            <person name="Martin F."/>
            <person name="Cullen D."/>
            <person name="Grigoriev I.V."/>
            <person name="Hibbett D.S."/>
        </authorList>
    </citation>
    <scope>NUCLEOTIDE SEQUENCE [LARGE SCALE GENOMIC DNA]</scope>
    <source>
        <strain evidence="6 7">MD-104</strain>
    </source>
</reference>
<dbReference type="AlphaFoldDB" id="A0A2H3J1Z5"/>
<dbReference type="PANTHER" id="PTHR43735:SF3">
    <property type="entry name" value="FERROPTOSIS SUPPRESSOR PROTEIN 1"/>
    <property type="match status" value="1"/>
</dbReference>
<evidence type="ECO:0000256" key="2">
    <source>
        <dbReference type="ARBA" id="ARBA00022630"/>
    </source>
</evidence>
<dbReference type="OrthoDB" id="202203at2759"/>
<dbReference type="OMA" id="YANIHIV"/>
<dbReference type="Pfam" id="PF07992">
    <property type="entry name" value="Pyr_redox_2"/>
    <property type="match status" value="1"/>
</dbReference>
<dbReference type="PRINTS" id="PR00368">
    <property type="entry name" value="FADPNR"/>
</dbReference>
<feature type="domain" description="FAD/NAD(P)-binding" evidence="5">
    <location>
        <begin position="10"/>
        <end position="296"/>
    </location>
</feature>
<dbReference type="SUPFAM" id="SSF51905">
    <property type="entry name" value="FAD/NAD(P)-binding domain"/>
    <property type="match status" value="1"/>
</dbReference>
<dbReference type="InterPro" id="IPR023753">
    <property type="entry name" value="FAD/NAD-binding_dom"/>
</dbReference>
<dbReference type="Proteomes" id="UP000218811">
    <property type="component" value="Unassembled WGS sequence"/>
</dbReference>
<dbReference type="GO" id="GO:0050660">
    <property type="term" value="F:flavin adenine dinucleotide binding"/>
    <property type="evidence" value="ECO:0007669"/>
    <property type="project" value="TreeGrafter"/>
</dbReference>
<dbReference type="EMBL" id="KB467876">
    <property type="protein sequence ID" value="PCH36280.1"/>
    <property type="molecule type" value="Genomic_DNA"/>
</dbReference>
<dbReference type="PANTHER" id="PTHR43735">
    <property type="entry name" value="APOPTOSIS-INDUCING FACTOR 1"/>
    <property type="match status" value="1"/>
</dbReference>
<keyword evidence="4" id="KW-0560">Oxidoreductase</keyword>
<dbReference type="Gene3D" id="3.50.50.100">
    <property type="match status" value="1"/>
</dbReference>
<organism evidence="6 7">
    <name type="scientific">Wolfiporia cocos (strain MD-104)</name>
    <name type="common">Brown rot fungus</name>
    <dbReference type="NCBI Taxonomy" id="742152"/>
    <lineage>
        <taxon>Eukaryota</taxon>
        <taxon>Fungi</taxon>
        <taxon>Dikarya</taxon>
        <taxon>Basidiomycota</taxon>
        <taxon>Agaricomycotina</taxon>
        <taxon>Agaricomycetes</taxon>
        <taxon>Polyporales</taxon>
        <taxon>Phaeolaceae</taxon>
        <taxon>Wolfiporia</taxon>
    </lineage>
</organism>
<gene>
    <name evidence="6" type="ORF">WOLCODRAFT_81921</name>
</gene>
<evidence type="ECO:0000256" key="3">
    <source>
        <dbReference type="ARBA" id="ARBA00022827"/>
    </source>
</evidence>
<dbReference type="InterPro" id="IPR036188">
    <property type="entry name" value="FAD/NAD-bd_sf"/>
</dbReference>
<keyword evidence="3" id="KW-0274">FAD</keyword>